<sequence length="133" mass="15162">MSANNKNFFKAIYMFIVLFILNAALVYSLLQSGDGSYRKIDAIACFGAINAIFIYVNIEEIKVIYRYIKEDRFVEGIKKAVRLLKYSKTSYFARISSVIIGFCFIGWGIQVESSILIKLIAFTIGGFNLWRAI</sequence>
<accession>A0A480B6Y1</accession>
<reference evidence="2 3" key="1">
    <citation type="submission" date="2019-03" db="EMBL/GenBank/DDBJ databases">
        <title>Draft genome sequences of two Veillonella tobetsuensis clinical isolates from intraoperative bronchial fluids of elderly patients with pulmonary carcinoma.</title>
        <authorList>
            <person name="Akiyama T."/>
        </authorList>
    </citation>
    <scope>NUCLEOTIDE SEQUENCE [LARGE SCALE GENOMIC DNA]</scope>
    <source>
        <strain evidence="2 3">PAGU 1579</strain>
    </source>
</reference>
<keyword evidence="1" id="KW-1133">Transmembrane helix</keyword>
<feature type="transmembrane region" description="Helical" evidence="1">
    <location>
        <begin position="12"/>
        <end position="30"/>
    </location>
</feature>
<keyword evidence="1" id="KW-0472">Membrane</keyword>
<evidence type="ECO:0000313" key="3">
    <source>
        <dbReference type="Proteomes" id="UP000303581"/>
    </source>
</evidence>
<evidence type="ECO:0000313" key="2">
    <source>
        <dbReference type="EMBL" id="GCL69859.1"/>
    </source>
</evidence>
<feature type="transmembrane region" description="Helical" evidence="1">
    <location>
        <begin position="91"/>
        <end position="109"/>
    </location>
</feature>
<evidence type="ECO:0000256" key="1">
    <source>
        <dbReference type="SAM" id="Phobius"/>
    </source>
</evidence>
<dbReference type="EMBL" id="BJCR01000063">
    <property type="protein sequence ID" value="GCL69859.1"/>
    <property type="molecule type" value="Genomic_DNA"/>
</dbReference>
<name>A0A480B6Y1_9FIRM</name>
<protein>
    <submittedName>
        <fullName evidence="2">Uncharacterized protein</fullName>
    </submittedName>
</protein>
<gene>
    <name evidence="2" type="ORF">PAGU1579_16280</name>
</gene>
<dbReference type="Proteomes" id="UP000303581">
    <property type="component" value="Unassembled WGS sequence"/>
</dbReference>
<keyword evidence="1" id="KW-0812">Transmembrane</keyword>
<comment type="caution">
    <text evidence="2">The sequence shown here is derived from an EMBL/GenBank/DDBJ whole genome shotgun (WGS) entry which is preliminary data.</text>
</comment>
<feature type="transmembrane region" description="Helical" evidence="1">
    <location>
        <begin position="115"/>
        <end position="132"/>
    </location>
</feature>
<keyword evidence="3" id="KW-1185">Reference proteome</keyword>
<organism evidence="2 3">
    <name type="scientific">Veillonella tobetsuensis</name>
    <dbReference type="NCBI Taxonomy" id="1110546"/>
    <lineage>
        <taxon>Bacteria</taxon>
        <taxon>Bacillati</taxon>
        <taxon>Bacillota</taxon>
        <taxon>Negativicutes</taxon>
        <taxon>Veillonellales</taxon>
        <taxon>Veillonellaceae</taxon>
        <taxon>Veillonella</taxon>
    </lineage>
</organism>
<feature type="transmembrane region" description="Helical" evidence="1">
    <location>
        <begin position="36"/>
        <end position="56"/>
    </location>
</feature>
<dbReference type="RefSeq" id="WP_137662297.1">
    <property type="nucleotide sequence ID" value="NZ_BJCR01000063.1"/>
</dbReference>
<proteinExistence type="predicted"/>
<dbReference type="AlphaFoldDB" id="A0A480B6Y1"/>